<sequence length="252" mass="27938">MELKHYWIIIKRRLLLIVLMIIASCLAIGMYSYYYITPQYAASAKLIVNQYKDSSSLLPSIDVGSINSTIGLIKTYKEIIRTPRIMKKVAEDYPELKMSYGELISKVSVSSVNETQVMSVSVRDDSYEKAAKAANAVAVVFQKMVPTLMKVDNVSILNFADPQESHGPVAPNPKLNIAVAFMLALMLGIGVAFLLDYLDDTIKTEEDIHALLGVPVLTSIPRFKERDAIDNGNNQSPLRNKAGRENHVSVDA</sequence>
<evidence type="ECO:0000256" key="5">
    <source>
        <dbReference type="ARBA" id="ARBA00022989"/>
    </source>
</evidence>
<evidence type="ECO:0000259" key="10">
    <source>
        <dbReference type="Pfam" id="PF13807"/>
    </source>
</evidence>
<dbReference type="EMBL" id="RBZM01000005">
    <property type="protein sequence ID" value="RKP53837.1"/>
    <property type="molecule type" value="Genomic_DNA"/>
</dbReference>
<organism evidence="11 12">
    <name type="scientific">Cohnella endophytica</name>
    <dbReference type="NCBI Taxonomy" id="2419778"/>
    <lineage>
        <taxon>Bacteria</taxon>
        <taxon>Bacillati</taxon>
        <taxon>Bacillota</taxon>
        <taxon>Bacilli</taxon>
        <taxon>Bacillales</taxon>
        <taxon>Paenibacillaceae</taxon>
        <taxon>Cohnella</taxon>
    </lineage>
</organism>
<dbReference type="GO" id="GO:0005886">
    <property type="term" value="C:plasma membrane"/>
    <property type="evidence" value="ECO:0007669"/>
    <property type="project" value="UniProtKB-SubCell"/>
</dbReference>
<evidence type="ECO:0000256" key="7">
    <source>
        <dbReference type="SAM" id="MobiDB-lite"/>
    </source>
</evidence>
<dbReference type="PANTHER" id="PTHR32309:SF13">
    <property type="entry name" value="FERRIC ENTEROBACTIN TRANSPORT PROTEIN FEPE"/>
    <property type="match status" value="1"/>
</dbReference>
<gene>
    <name evidence="11" type="ORF">D7Z26_10585</name>
</gene>
<evidence type="ECO:0000313" key="11">
    <source>
        <dbReference type="EMBL" id="RKP53837.1"/>
    </source>
</evidence>
<comment type="caution">
    <text evidence="11">The sequence shown here is derived from an EMBL/GenBank/DDBJ whole genome shotgun (WGS) entry which is preliminary data.</text>
</comment>
<keyword evidence="5 8" id="KW-1133">Transmembrane helix</keyword>
<dbReference type="PANTHER" id="PTHR32309">
    <property type="entry name" value="TYROSINE-PROTEIN KINASE"/>
    <property type="match status" value="1"/>
</dbReference>
<comment type="subcellular location">
    <subcellularLocation>
        <location evidence="1">Cell membrane</location>
        <topology evidence="1">Multi-pass membrane protein</topology>
    </subcellularLocation>
</comment>
<feature type="domain" description="Polysaccharide chain length determinant N-terminal" evidence="9">
    <location>
        <begin position="2"/>
        <end position="92"/>
    </location>
</feature>
<dbReference type="PROSITE" id="PS51257">
    <property type="entry name" value="PROKAR_LIPOPROTEIN"/>
    <property type="match status" value="1"/>
</dbReference>
<dbReference type="InterPro" id="IPR032807">
    <property type="entry name" value="GNVR"/>
</dbReference>
<evidence type="ECO:0000313" key="12">
    <source>
        <dbReference type="Proteomes" id="UP000282076"/>
    </source>
</evidence>
<dbReference type="GO" id="GO:0004713">
    <property type="term" value="F:protein tyrosine kinase activity"/>
    <property type="evidence" value="ECO:0007669"/>
    <property type="project" value="TreeGrafter"/>
</dbReference>
<name>A0A494Y071_9BACL</name>
<accession>A0A494Y071</accession>
<dbReference type="InterPro" id="IPR003856">
    <property type="entry name" value="LPS_length_determ_N"/>
</dbReference>
<evidence type="ECO:0000256" key="1">
    <source>
        <dbReference type="ARBA" id="ARBA00004651"/>
    </source>
</evidence>
<keyword evidence="4 8" id="KW-0812">Transmembrane</keyword>
<comment type="similarity">
    <text evidence="2">Belongs to the CpsC/CapA family.</text>
</comment>
<keyword evidence="6 8" id="KW-0472">Membrane</keyword>
<keyword evidence="12" id="KW-1185">Reference proteome</keyword>
<feature type="transmembrane region" description="Helical" evidence="8">
    <location>
        <begin position="175"/>
        <end position="195"/>
    </location>
</feature>
<dbReference type="OrthoDB" id="2360475at2"/>
<evidence type="ECO:0000256" key="8">
    <source>
        <dbReference type="SAM" id="Phobius"/>
    </source>
</evidence>
<evidence type="ECO:0000256" key="4">
    <source>
        <dbReference type="ARBA" id="ARBA00022692"/>
    </source>
</evidence>
<evidence type="ECO:0000259" key="9">
    <source>
        <dbReference type="Pfam" id="PF02706"/>
    </source>
</evidence>
<dbReference type="RefSeq" id="WP_120976660.1">
    <property type="nucleotide sequence ID" value="NZ_RBZM01000005.1"/>
</dbReference>
<protein>
    <submittedName>
        <fullName evidence="11">Lipopolysaccharide biosynthesis protein</fullName>
    </submittedName>
</protein>
<feature type="compositionally biased region" description="Basic and acidic residues" evidence="7">
    <location>
        <begin position="242"/>
        <end position="252"/>
    </location>
</feature>
<dbReference type="Pfam" id="PF13807">
    <property type="entry name" value="GNVR"/>
    <property type="match status" value="1"/>
</dbReference>
<feature type="region of interest" description="Disordered" evidence="7">
    <location>
        <begin position="227"/>
        <end position="252"/>
    </location>
</feature>
<evidence type="ECO:0000256" key="2">
    <source>
        <dbReference type="ARBA" id="ARBA00006683"/>
    </source>
</evidence>
<keyword evidence="3" id="KW-1003">Cell membrane</keyword>
<evidence type="ECO:0000256" key="6">
    <source>
        <dbReference type="ARBA" id="ARBA00023136"/>
    </source>
</evidence>
<dbReference type="InterPro" id="IPR050445">
    <property type="entry name" value="Bact_polysacc_biosynth/exp"/>
</dbReference>
<reference evidence="11 12" key="1">
    <citation type="submission" date="2018-10" db="EMBL/GenBank/DDBJ databases">
        <title>Cohnella sp. M2MS4P-1, whole genome shotgun sequence.</title>
        <authorList>
            <person name="Tuo L."/>
        </authorList>
    </citation>
    <scope>NUCLEOTIDE SEQUENCE [LARGE SCALE GENOMIC DNA]</scope>
    <source>
        <strain evidence="11 12">M2MS4P-1</strain>
    </source>
</reference>
<evidence type="ECO:0000256" key="3">
    <source>
        <dbReference type="ARBA" id="ARBA00022475"/>
    </source>
</evidence>
<dbReference type="Proteomes" id="UP000282076">
    <property type="component" value="Unassembled WGS sequence"/>
</dbReference>
<feature type="transmembrane region" description="Helical" evidence="8">
    <location>
        <begin position="14"/>
        <end position="36"/>
    </location>
</feature>
<proteinExistence type="inferred from homology"/>
<dbReference type="Pfam" id="PF02706">
    <property type="entry name" value="Wzz"/>
    <property type="match status" value="1"/>
</dbReference>
<dbReference type="AlphaFoldDB" id="A0A494Y071"/>
<feature type="domain" description="Tyrosine-protein kinase G-rich" evidence="10">
    <location>
        <begin position="148"/>
        <end position="194"/>
    </location>
</feature>